<organism evidence="2 3">
    <name type="scientific">Roseburia hominis</name>
    <dbReference type="NCBI Taxonomy" id="301301"/>
    <lineage>
        <taxon>Bacteria</taxon>
        <taxon>Bacillati</taxon>
        <taxon>Bacillota</taxon>
        <taxon>Clostridia</taxon>
        <taxon>Lachnospirales</taxon>
        <taxon>Lachnospiraceae</taxon>
        <taxon>Roseburia</taxon>
    </lineage>
</organism>
<evidence type="ECO:0000313" key="3">
    <source>
        <dbReference type="Proteomes" id="UP000266172"/>
    </source>
</evidence>
<name>A0A395VB56_9FIRM</name>
<dbReference type="AlphaFoldDB" id="A0A395VB56"/>
<comment type="caution">
    <text evidence="2">The sequence shown here is derived from an EMBL/GenBank/DDBJ whole genome shotgun (WGS) entry which is preliminary data.</text>
</comment>
<dbReference type="Proteomes" id="UP000266172">
    <property type="component" value="Unassembled WGS sequence"/>
</dbReference>
<dbReference type="RefSeq" id="WP_118096785.1">
    <property type="nucleotide sequence ID" value="NZ_QRVL01000001.1"/>
</dbReference>
<keyword evidence="1" id="KW-0472">Membrane</keyword>
<keyword evidence="1" id="KW-0812">Transmembrane</keyword>
<gene>
    <name evidence="2" type="ORF">DWX93_04605</name>
</gene>
<feature type="transmembrane region" description="Helical" evidence="1">
    <location>
        <begin position="12"/>
        <end position="29"/>
    </location>
</feature>
<dbReference type="EMBL" id="QRVL01000001">
    <property type="protein sequence ID" value="RGS42591.1"/>
    <property type="molecule type" value="Genomic_DNA"/>
</dbReference>
<reference evidence="2 3" key="1">
    <citation type="submission" date="2018-08" db="EMBL/GenBank/DDBJ databases">
        <title>A genome reference for cultivated species of the human gut microbiota.</title>
        <authorList>
            <person name="Zou Y."/>
            <person name="Xue W."/>
            <person name="Luo G."/>
        </authorList>
    </citation>
    <scope>NUCLEOTIDE SEQUENCE [LARGE SCALE GENOMIC DNA]</scope>
    <source>
        <strain evidence="2 3">AF22-12AC</strain>
    </source>
</reference>
<evidence type="ECO:0000256" key="1">
    <source>
        <dbReference type="SAM" id="Phobius"/>
    </source>
</evidence>
<proteinExistence type="predicted"/>
<accession>A0A395VB56</accession>
<keyword evidence="1" id="KW-1133">Transmembrane helix</keyword>
<sequence length="157" mass="17311">MEQVLQCYGKGIAAGIVLIAVMVLLFAGIRDEQGNRGIINIVKTWIPEEETITENAAIDAFAEAGEVAYPTIRYTYNGMLHRGAYLPGDLFSAVDGMGEERSVLWCEMTDPHGNSCTIESQQGEVVFDVEGIYTVRVCATDEANRRSVCEFQIPVNR</sequence>
<protein>
    <submittedName>
        <fullName evidence="2">Uncharacterized protein</fullName>
    </submittedName>
</protein>
<evidence type="ECO:0000313" key="2">
    <source>
        <dbReference type="EMBL" id="RGS42591.1"/>
    </source>
</evidence>